<dbReference type="GO" id="GO:0004777">
    <property type="term" value="F:succinate-semialdehyde dehydrogenase (NAD+) activity"/>
    <property type="evidence" value="ECO:0007669"/>
    <property type="project" value="TreeGrafter"/>
</dbReference>
<dbReference type="PANTHER" id="PTHR43353">
    <property type="entry name" value="SUCCINATE-SEMIALDEHYDE DEHYDROGENASE, MITOCHONDRIAL"/>
    <property type="match status" value="1"/>
</dbReference>
<dbReference type="InterPro" id="IPR050740">
    <property type="entry name" value="Aldehyde_DH_Superfamily"/>
</dbReference>
<evidence type="ECO:0000313" key="7">
    <source>
        <dbReference type="Proteomes" id="UP000317638"/>
    </source>
</evidence>
<evidence type="ECO:0000313" key="6">
    <source>
        <dbReference type="EMBL" id="TRY18550.1"/>
    </source>
</evidence>
<name>A0A553K1G8_9ACTN</name>
<feature type="active site" evidence="3">
    <location>
        <position position="255"/>
    </location>
</feature>
<comment type="similarity">
    <text evidence="1 4">Belongs to the aldehyde dehydrogenase family.</text>
</comment>
<dbReference type="InterPro" id="IPR015590">
    <property type="entry name" value="Aldehyde_DH_dom"/>
</dbReference>
<evidence type="ECO:0000259" key="5">
    <source>
        <dbReference type="Pfam" id="PF00171"/>
    </source>
</evidence>
<dbReference type="RefSeq" id="WP_143937446.1">
    <property type="nucleotide sequence ID" value="NZ_VKKG01000002.1"/>
</dbReference>
<protein>
    <submittedName>
        <fullName evidence="6">NAD-dependent succinate-semialdehyde dehydrogenase</fullName>
    </submittedName>
</protein>
<dbReference type="Proteomes" id="UP000317638">
    <property type="component" value="Unassembled WGS sequence"/>
</dbReference>
<evidence type="ECO:0000256" key="4">
    <source>
        <dbReference type="RuleBase" id="RU003345"/>
    </source>
</evidence>
<organism evidence="6 7">
    <name type="scientific">Tessaracoccus rhinocerotis</name>
    <dbReference type="NCBI Taxonomy" id="1689449"/>
    <lineage>
        <taxon>Bacteria</taxon>
        <taxon>Bacillati</taxon>
        <taxon>Actinomycetota</taxon>
        <taxon>Actinomycetes</taxon>
        <taxon>Propionibacteriales</taxon>
        <taxon>Propionibacteriaceae</taxon>
        <taxon>Tessaracoccus</taxon>
    </lineage>
</organism>
<dbReference type="CDD" id="cd07103">
    <property type="entry name" value="ALDH_F5_SSADH_GabD"/>
    <property type="match status" value="1"/>
</dbReference>
<comment type="caution">
    <text evidence="6">The sequence shown here is derived from an EMBL/GenBank/DDBJ whole genome shotgun (WGS) entry which is preliminary data.</text>
</comment>
<dbReference type="OrthoDB" id="6882680at2"/>
<dbReference type="InterPro" id="IPR016163">
    <property type="entry name" value="Ald_DH_C"/>
</dbReference>
<dbReference type="FunFam" id="3.40.605.10:FF:000026">
    <property type="entry name" value="Aldehyde dehydrogenase, putative"/>
    <property type="match status" value="1"/>
</dbReference>
<dbReference type="InterPro" id="IPR029510">
    <property type="entry name" value="Ald_DH_CS_GLU"/>
</dbReference>
<keyword evidence="7" id="KW-1185">Reference proteome</keyword>
<keyword evidence="2 4" id="KW-0560">Oxidoreductase</keyword>
<dbReference type="FunFam" id="3.40.605.10:FF:000007">
    <property type="entry name" value="NAD/NADP-dependent betaine aldehyde dehydrogenase"/>
    <property type="match status" value="1"/>
</dbReference>
<dbReference type="GO" id="GO:0009450">
    <property type="term" value="P:gamma-aminobutyric acid catabolic process"/>
    <property type="evidence" value="ECO:0007669"/>
    <property type="project" value="TreeGrafter"/>
</dbReference>
<proteinExistence type="inferred from homology"/>
<dbReference type="InterPro" id="IPR016162">
    <property type="entry name" value="Ald_DH_N"/>
</dbReference>
<dbReference type="InterPro" id="IPR016161">
    <property type="entry name" value="Ald_DH/histidinol_DH"/>
</dbReference>
<dbReference type="FunFam" id="3.40.309.10:FF:000004">
    <property type="entry name" value="Succinate-semialdehyde dehydrogenase I"/>
    <property type="match status" value="1"/>
</dbReference>
<dbReference type="AlphaFoldDB" id="A0A553K1G8"/>
<evidence type="ECO:0000256" key="1">
    <source>
        <dbReference type="ARBA" id="ARBA00009986"/>
    </source>
</evidence>
<dbReference type="PANTHER" id="PTHR43353:SF5">
    <property type="entry name" value="SUCCINATE-SEMIALDEHYDE DEHYDROGENASE, MITOCHONDRIAL"/>
    <property type="match status" value="1"/>
</dbReference>
<dbReference type="Gene3D" id="3.40.605.10">
    <property type="entry name" value="Aldehyde Dehydrogenase, Chain A, domain 1"/>
    <property type="match status" value="1"/>
</dbReference>
<dbReference type="SUPFAM" id="SSF53720">
    <property type="entry name" value="ALDH-like"/>
    <property type="match status" value="1"/>
</dbReference>
<reference evidence="6 7" key="1">
    <citation type="submission" date="2019-07" db="EMBL/GenBank/DDBJ databases">
        <authorList>
            <person name="Zhou L.-Y."/>
        </authorList>
    </citation>
    <scope>NUCLEOTIDE SEQUENCE [LARGE SCALE GENOMIC DNA]</scope>
    <source>
        <strain evidence="6 7">YIM 101269</strain>
    </source>
</reference>
<dbReference type="PROSITE" id="PS00687">
    <property type="entry name" value="ALDEHYDE_DEHYDR_GLU"/>
    <property type="match status" value="1"/>
</dbReference>
<sequence length="484" mass="50896">MDEHSLPSDLPTQLWIGGAWVDGARPATPVANPDTGELLATVANADVEQGLAALAAADHARPGWAATPPRTRAELLRAAFEAVVARREDFARTMTLEMGKTLPESDGEVTYGAEFLRWFSEEAVRIEGRYGILPEGTLRGLVMKRPVGPCLLLTPWNFPLAMATRKVAPALAAGCTVVLRPSSVTPLTTLLFARVLADVGIPDGVVNVITSTEHDVTDAVIADPRLRKLSFTGSTEVGQALLRQAADGVLRTSMELGGNAPFLVFEDADLAAAVEGAKAAKLRNIGEACTAANRFIVHESIAGEFARRLAAEFSRLEVGDPLAEGTDVGPLISADAREQVHSLVSSAITAGAQLLTGGEVPDGPGHHYPPTVLAGVGHDAAILGEEIFGPVAVVTSFRDEAEALRIANATRMGLAAYAYTRDPDRIQRLGVLLETGMIGINTGVLSNAAAPFGGVKQSGIGREGSHEGIQEYLETVYLALPDPS</sequence>
<dbReference type="Gene3D" id="3.40.309.10">
    <property type="entry name" value="Aldehyde Dehydrogenase, Chain A, domain 2"/>
    <property type="match status" value="1"/>
</dbReference>
<dbReference type="Pfam" id="PF00171">
    <property type="entry name" value="Aldedh"/>
    <property type="match status" value="1"/>
</dbReference>
<accession>A0A553K1G8</accession>
<gene>
    <name evidence="6" type="ORF">FOJ82_05320</name>
</gene>
<feature type="domain" description="Aldehyde dehydrogenase" evidence="5">
    <location>
        <begin position="20"/>
        <end position="475"/>
    </location>
</feature>
<evidence type="ECO:0000256" key="2">
    <source>
        <dbReference type="ARBA" id="ARBA00023002"/>
    </source>
</evidence>
<evidence type="ECO:0000256" key="3">
    <source>
        <dbReference type="PROSITE-ProRule" id="PRU10007"/>
    </source>
</evidence>
<dbReference type="EMBL" id="VKKG01000002">
    <property type="protein sequence ID" value="TRY18550.1"/>
    <property type="molecule type" value="Genomic_DNA"/>
</dbReference>